<dbReference type="EMBL" id="BGPR01000269">
    <property type="protein sequence ID" value="GBM09419.1"/>
    <property type="molecule type" value="Genomic_DNA"/>
</dbReference>
<reference evidence="2 3" key="1">
    <citation type="journal article" date="2019" name="Sci. Rep.">
        <title>Orb-weaving spider Araneus ventricosus genome elucidates the spidroin gene catalogue.</title>
        <authorList>
            <person name="Kono N."/>
            <person name="Nakamura H."/>
            <person name="Ohtoshi R."/>
            <person name="Moran D.A.P."/>
            <person name="Shinohara A."/>
            <person name="Yoshida Y."/>
            <person name="Fujiwara M."/>
            <person name="Mori M."/>
            <person name="Tomita M."/>
            <person name="Arakawa K."/>
        </authorList>
    </citation>
    <scope>NUCLEOTIDE SEQUENCE [LARGE SCALE GENOMIC DNA]</scope>
</reference>
<organism evidence="2 3">
    <name type="scientific">Araneus ventricosus</name>
    <name type="common">Orbweaver spider</name>
    <name type="synonym">Epeira ventricosa</name>
    <dbReference type="NCBI Taxonomy" id="182803"/>
    <lineage>
        <taxon>Eukaryota</taxon>
        <taxon>Metazoa</taxon>
        <taxon>Ecdysozoa</taxon>
        <taxon>Arthropoda</taxon>
        <taxon>Chelicerata</taxon>
        <taxon>Arachnida</taxon>
        <taxon>Araneae</taxon>
        <taxon>Araneomorphae</taxon>
        <taxon>Entelegynae</taxon>
        <taxon>Araneoidea</taxon>
        <taxon>Araneidae</taxon>
        <taxon>Araneus</taxon>
    </lineage>
</organism>
<dbReference type="Proteomes" id="UP000499080">
    <property type="component" value="Unassembled WGS sequence"/>
</dbReference>
<proteinExistence type="predicted"/>
<evidence type="ECO:0000313" key="2">
    <source>
        <dbReference type="EMBL" id="GBM09419.1"/>
    </source>
</evidence>
<protein>
    <submittedName>
        <fullName evidence="2">Uncharacterized protein</fullName>
    </submittedName>
</protein>
<keyword evidence="3" id="KW-1185">Reference proteome</keyword>
<dbReference type="AlphaFoldDB" id="A0A4Y2CZ88"/>
<comment type="caution">
    <text evidence="2">The sequence shown here is derived from an EMBL/GenBank/DDBJ whole genome shotgun (WGS) entry which is preliminary data.</text>
</comment>
<feature type="region of interest" description="Disordered" evidence="1">
    <location>
        <begin position="68"/>
        <end position="109"/>
    </location>
</feature>
<sequence length="109" mass="12241">MASNKQELFYSTETFFLFTFFASSITTERPVPPEATIILEENLFPEANPVPAENPPLGGRLVPEEVRTTEAYPILQTQRKPETPDKPRPLLQPKNAEPLPNEPCCSKSL</sequence>
<evidence type="ECO:0000256" key="1">
    <source>
        <dbReference type="SAM" id="MobiDB-lite"/>
    </source>
</evidence>
<accession>A0A4Y2CZ88</accession>
<gene>
    <name evidence="2" type="ORF">AVEN_184115_1</name>
</gene>
<feature type="compositionally biased region" description="Basic and acidic residues" evidence="1">
    <location>
        <begin position="79"/>
        <end position="88"/>
    </location>
</feature>
<evidence type="ECO:0000313" key="3">
    <source>
        <dbReference type="Proteomes" id="UP000499080"/>
    </source>
</evidence>
<dbReference type="OrthoDB" id="8194222at2759"/>
<name>A0A4Y2CZ88_ARAVE</name>